<accession>A0A841SS85</accession>
<dbReference type="Proteomes" id="UP000535838">
    <property type="component" value="Unassembled WGS sequence"/>
</dbReference>
<sequence length="521" mass="56039">MKQTKRKAALLLALLTISSLSLAACGGNNDDKGTSKPENKGTESAKPSASESASTGSAEGSPASDLKPYKLKLVYEGAPQADETLVEEALNKILTEKINATIDIAPIDWGAWDDKMNLMIASREPVDVLFTASWNGYAKNVAKGAYMDLGPLLDQYGQGIKESLDPAFLDGSKIGGKNYAIPTNKELASAGGIVYRKDIADELGIDMSQVKKIEDLDAVYKVVKEKKPGMTALYNGGFTSHFFVELDFLGDATIPGAIDKNGTDAVVKPAEEFPQYLNALKVTRDYFQKGYINKDAATTQTSSLDAYKTGNVFSTVEPLKPGKAEEIASATGLEGKLAQIQLTGKTVATSETTGAMLAISSTSEDPARAMMLINLLHTDKEIVNLLNFGIEGTHYTLSGNVMTPTEKSAQYAPGVAWELGNQFLNYTWNTEAADKWDQFKQFNEGALSSPALGFTFDSEPVKTEVGALANVLREYQKALETGSIDPDSVLPKFKAAEKSAGLDKVIAEKQKQLDEFLASKK</sequence>
<dbReference type="InterPro" id="IPR006059">
    <property type="entry name" value="SBP"/>
</dbReference>
<dbReference type="InterPro" id="IPR050490">
    <property type="entry name" value="Bact_solute-bd_prot1"/>
</dbReference>
<keyword evidence="2" id="KW-0732">Signal</keyword>
<organism evidence="4 5">
    <name type="scientific">Cohnella thailandensis</name>
    <dbReference type="NCBI Taxonomy" id="557557"/>
    <lineage>
        <taxon>Bacteria</taxon>
        <taxon>Bacillati</taxon>
        <taxon>Bacillota</taxon>
        <taxon>Bacilli</taxon>
        <taxon>Bacillales</taxon>
        <taxon>Paenibacillaceae</taxon>
        <taxon>Cohnella</taxon>
    </lineage>
</organism>
<dbReference type="Pfam" id="PF12010">
    <property type="entry name" value="DUF3502"/>
    <property type="match status" value="1"/>
</dbReference>
<dbReference type="InterPro" id="IPR022627">
    <property type="entry name" value="DUF3502"/>
</dbReference>
<comment type="caution">
    <text evidence="4">The sequence shown here is derived from an EMBL/GenBank/DDBJ whole genome shotgun (WGS) entry which is preliminary data.</text>
</comment>
<dbReference type="AlphaFoldDB" id="A0A841SS85"/>
<dbReference type="PANTHER" id="PTHR43649">
    <property type="entry name" value="ARABINOSE-BINDING PROTEIN-RELATED"/>
    <property type="match status" value="1"/>
</dbReference>
<feature type="signal peptide" evidence="2">
    <location>
        <begin position="1"/>
        <end position="23"/>
    </location>
</feature>
<feature type="chain" id="PRO_5039304544" evidence="2">
    <location>
        <begin position="24"/>
        <end position="521"/>
    </location>
</feature>
<dbReference type="PROSITE" id="PS51257">
    <property type="entry name" value="PROKAR_LIPOPROTEIN"/>
    <property type="match status" value="1"/>
</dbReference>
<feature type="region of interest" description="Disordered" evidence="1">
    <location>
        <begin position="23"/>
        <end position="63"/>
    </location>
</feature>
<evidence type="ECO:0000256" key="1">
    <source>
        <dbReference type="SAM" id="MobiDB-lite"/>
    </source>
</evidence>
<evidence type="ECO:0000313" key="4">
    <source>
        <dbReference type="EMBL" id="MBB6632925.1"/>
    </source>
</evidence>
<proteinExistence type="predicted"/>
<evidence type="ECO:0000256" key="2">
    <source>
        <dbReference type="SAM" id="SignalP"/>
    </source>
</evidence>
<dbReference type="EMBL" id="JACJVQ010000002">
    <property type="protein sequence ID" value="MBB6632925.1"/>
    <property type="molecule type" value="Genomic_DNA"/>
</dbReference>
<keyword evidence="5" id="KW-1185">Reference proteome</keyword>
<reference evidence="4 5" key="1">
    <citation type="submission" date="2020-08" db="EMBL/GenBank/DDBJ databases">
        <title>Cohnella phylogeny.</title>
        <authorList>
            <person name="Dunlap C."/>
        </authorList>
    </citation>
    <scope>NUCLEOTIDE SEQUENCE [LARGE SCALE GENOMIC DNA]</scope>
    <source>
        <strain evidence="4 5">DSM 25241</strain>
    </source>
</reference>
<evidence type="ECO:0000313" key="5">
    <source>
        <dbReference type="Proteomes" id="UP000535838"/>
    </source>
</evidence>
<evidence type="ECO:0000259" key="3">
    <source>
        <dbReference type="Pfam" id="PF12010"/>
    </source>
</evidence>
<feature type="compositionally biased region" description="Basic and acidic residues" evidence="1">
    <location>
        <begin position="29"/>
        <end position="43"/>
    </location>
</feature>
<dbReference type="PANTHER" id="PTHR43649:SF17">
    <property type="entry name" value="ABC TRANSPORTER SOLUTE BINDING PROTEIN-SUGAR TRANSPORT"/>
    <property type="match status" value="1"/>
</dbReference>
<feature type="compositionally biased region" description="Low complexity" evidence="1">
    <location>
        <begin position="44"/>
        <end position="63"/>
    </location>
</feature>
<dbReference type="SUPFAM" id="SSF53850">
    <property type="entry name" value="Periplasmic binding protein-like II"/>
    <property type="match status" value="1"/>
</dbReference>
<protein>
    <submittedName>
        <fullName evidence="4">ABC transporter substrate-binding protein</fullName>
    </submittedName>
</protein>
<feature type="domain" description="DUF3502" evidence="3">
    <location>
        <begin position="450"/>
        <end position="518"/>
    </location>
</feature>
<dbReference type="RefSeq" id="WP_185118140.1">
    <property type="nucleotide sequence ID" value="NZ_JACJVQ010000002.1"/>
</dbReference>
<name>A0A841SS85_9BACL</name>
<dbReference type="Pfam" id="PF01547">
    <property type="entry name" value="SBP_bac_1"/>
    <property type="match status" value="1"/>
</dbReference>
<gene>
    <name evidence="4" type="ORF">H7B67_02135</name>
</gene>
<dbReference type="Gene3D" id="3.40.190.10">
    <property type="entry name" value="Periplasmic binding protein-like II"/>
    <property type="match status" value="1"/>
</dbReference>